<organism evidence="2 3">
    <name type="scientific">Rhizobium etli (strain CIAT 652)</name>
    <dbReference type="NCBI Taxonomy" id="491916"/>
    <lineage>
        <taxon>Bacteria</taxon>
        <taxon>Pseudomonadati</taxon>
        <taxon>Pseudomonadota</taxon>
        <taxon>Alphaproteobacteria</taxon>
        <taxon>Hyphomicrobiales</taxon>
        <taxon>Rhizobiaceae</taxon>
        <taxon>Rhizobium/Agrobacterium group</taxon>
        <taxon>Rhizobium</taxon>
    </lineage>
</organism>
<feature type="domain" description="Helix-turn-helix" evidence="1">
    <location>
        <begin position="4"/>
        <end position="53"/>
    </location>
</feature>
<dbReference type="InterPro" id="IPR009061">
    <property type="entry name" value="DNA-bd_dom_put_sf"/>
</dbReference>
<accession>B3PZX4</accession>
<dbReference type="SUPFAM" id="SSF46955">
    <property type="entry name" value="Putative DNA-binding domain"/>
    <property type="match status" value="1"/>
</dbReference>
<gene>
    <name evidence="2" type="ordered locus">RHECIAT_CH0003836</name>
</gene>
<dbReference type="Proteomes" id="UP000008817">
    <property type="component" value="Chromosome"/>
</dbReference>
<evidence type="ECO:0000313" key="2">
    <source>
        <dbReference type="EMBL" id="ACE92774.1"/>
    </source>
</evidence>
<name>B3PZX4_RHIE6</name>
<dbReference type="KEGG" id="rec:RHECIAT_CH0003836"/>
<dbReference type="AlphaFoldDB" id="B3PZX4"/>
<dbReference type="Pfam" id="PF12728">
    <property type="entry name" value="HTH_17"/>
    <property type="match status" value="1"/>
</dbReference>
<sequence>MPEFMTIAELAKMTRSSVPTVYANIKRGTGPKITKIGGKTLFERRDIEAWIASAKTDRAG</sequence>
<evidence type="ECO:0000313" key="3">
    <source>
        <dbReference type="Proteomes" id="UP000008817"/>
    </source>
</evidence>
<dbReference type="InterPro" id="IPR041657">
    <property type="entry name" value="HTH_17"/>
</dbReference>
<dbReference type="EMBL" id="CP001074">
    <property type="protein sequence ID" value="ACE92774.1"/>
    <property type="molecule type" value="Genomic_DNA"/>
</dbReference>
<dbReference type="Gene3D" id="1.10.238.160">
    <property type="match status" value="1"/>
</dbReference>
<proteinExistence type="predicted"/>
<reference evidence="2 3" key="1">
    <citation type="submission" date="2008-04" db="EMBL/GenBank/DDBJ databases">
        <title>Genome diversity and DNA divergence of Rhizobium etli.</title>
        <authorList>
            <person name="Gonzalez V."/>
            <person name="Acosta J.L."/>
            <person name="Santamaria R.I."/>
            <person name="Bustos P."/>
            <person name="Hernandez-Gonzalez I.L."/>
            <person name="Fernandez J.L."/>
            <person name="Diaz R."/>
            <person name="Flores M."/>
            <person name="Mora J."/>
            <person name="Palacios R."/>
            <person name="Davila G."/>
        </authorList>
    </citation>
    <scope>NUCLEOTIDE SEQUENCE [LARGE SCALE GENOMIC DNA]</scope>
    <source>
        <strain evidence="2 3">CIAT 652</strain>
    </source>
</reference>
<protein>
    <recommendedName>
        <fullName evidence="1">Helix-turn-helix domain-containing protein</fullName>
    </recommendedName>
</protein>
<dbReference type="HOGENOM" id="CLU_140176_9_1_5"/>
<evidence type="ECO:0000259" key="1">
    <source>
        <dbReference type="Pfam" id="PF12728"/>
    </source>
</evidence>